<organism evidence="2 3">
    <name type="scientific">Saccharicrinis carchari</name>
    <dbReference type="NCBI Taxonomy" id="1168039"/>
    <lineage>
        <taxon>Bacteria</taxon>
        <taxon>Pseudomonadati</taxon>
        <taxon>Bacteroidota</taxon>
        <taxon>Bacteroidia</taxon>
        <taxon>Marinilabiliales</taxon>
        <taxon>Marinilabiliaceae</taxon>
        <taxon>Saccharicrinis</taxon>
    </lineage>
</organism>
<dbReference type="GO" id="GO:0008195">
    <property type="term" value="F:phosphatidate phosphatase activity"/>
    <property type="evidence" value="ECO:0007669"/>
    <property type="project" value="InterPro"/>
</dbReference>
<dbReference type="InterPro" id="IPR052935">
    <property type="entry name" value="Mg2+_PAP"/>
</dbReference>
<dbReference type="PANTHER" id="PTHR28208:SF3">
    <property type="entry name" value="PHOSPHATIDATE PHOSPHATASE APP1"/>
    <property type="match status" value="1"/>
</dbReference>
<dbReference type="AlphaFoldDB" id="A0A521CFW2"/>
<accession>A0A521CFW2</accession>
<dbReference type="PANTHER" id="PTHR28208">
    <property type="entry name" value="PHOSPHATIDATE PHOSPHATASE APP1"/>
    <property type="match status" value="1"/>
</dbReference>
<evidence type="ECO:0000259" key="1">
    <source>
        <dbReference type="PROSITE" id="PS50835"/>
    </source>
</evidence>
<sequence>MQKQSNELEFLKQKKRSLPGRLKVILKHRLGWLGVPKVIIYRGFCSEGKAMVSGCLTEDKGLAKPDKQNSTWQNILSMIKRYSSDQIPGAKVRIELANTAQETLSNDNGLFSCTLSKAALPALPQSQWVACKAVMPNNASTEPKAVSGWGEVLIPGTDVDFGVISDIDDTILVSHSTQFLRKLRLMLLRNALTRKPFPGVDAFYRALSKGVSGGKCNPFFYISSSEWALYDLLVDFCAHHKLPKGVFLLREFKAGLLKLWKSGGGTHEHKFEKIDLLFKTYPNINFVLIGDNGQHDTDIYTRIARKYPKRVITIYIRTVKKVKNRKMKKISEELWKEKIPILFTPTTLEAAHHAADNGLISPASVTDIAAEV</sequence>
<gene>
    <name evidence="2" type="ORF">SAMN06265379_103101</name>
</gene>
<feature type="domain" description="Ig-like" evidence="1">
    <location>
        <begin position="36"/>
        <end position="130"/>
    </location>
</feature>
<proteinExistence type="predicted"/>
<protein>
    <submittedName>
        <fullName evidence="2">Phosphatidate phosphatase APP1</fullName>
    </submittedName>
</protein>
<dbReference type="OrthoDB" id="9789875at2"/>
<evidence type="ECO:0000313" key="3">
    <source>
        <dbReference type="Proteomes" id="UP000319040"/>
    </source>
</evidence>
<dbReference type="InterPro" id="IPR007110">
    <property type="entry name" value="Ig-like_dom"/>
</dbReference>
<reference evidence="2 3" key="1">
    <citation type="submission" date="2017-05" db="EMBL/GenBank/DDBJ databases">
        <authorList>
            <person name="Varghese N."/>
            <person name="Submissions S."/>
        </authorList>
    </citation>
    <scope>NUCLEOTIDE SEQUENCE [LARGE SCALE GENOMIC DNA]</scope>
    <source>
        <strain evidence="2 3">DSM 27040</strain>
    </source>
</reference>
<keyword evidence="3" id="KW-1185">Reference proteome</keyword>
<dbReference type="PROSITE" id="PS50835">
    <property type="entry name" value="IG_LIKE"/>
    <property type="match status" value="1"/>
</dbReference>
<dbReference type="EMBL" id="FXTB01000003">
    <property type="protein sequence ID" value="SMO58323.1"/>
    <property type="molecule type" value="Genomic_DNA"/>
</dbReference>
<dbReference type="Proteomes" id="UP000319040">
    <property type="component" value="Unassembled WGS sequence"/>
</dbReference>
<dbReference type="RefSeq" id="WP_142532821.1">
    <property type="nucleotide sequence ID" value="NZ_FXTB01000003.1"/>
</dbReference>
<evidence type="ECO:0000313" key="2">
    <source>
        <dbReference type="EMBL" id="SMO58323.1"/>
    </source>
</evidence>
<dbReference type="InterPro" id="IPR019236">
    <property type="entry name" value="APP1_cat"/>
</dbReference>
<name>A0A521CFW2_SACCC</name>
<dbReference type="Pfam" id="PF09949">
    <property type="entry name" value="APP1_cat"/>
    <property type="match status" value="1"/>
</dbReference>